<feature type="non-terminal residue" evidence="2">
    <location>
        <position position="1"/>
    </location>
</feature>
<sequence length="85" mass="8953">ERRRRGRAVHGAGGRRARRAVAAARPHALARRPRGGARDPAGVRAGGVHGHGRRAAPAVRARPPRAAADEREPLRDQVVAGRGGL</sequence>
<organism evidence="2">
    <name type="scientific">uncultured Gemmatimonadaceae bacterium</name>
    <dbReference type="NCBI Taxonomy" id="246130"/>
    <lineage>
        <taxon>Bacteria</taxon>
        <taxon>Pseudomonadati</taxon>
        <taxon>Gemmatimonadota</taxon>
        <taxon>Gemmatimonadia</taxon>
        <taxon>Gemmatimonadales</taxon>
        <taxon>Gemmatimonadaceae</taxon>
        <taxon>environmental samples</taxon>
    </lineage>
</organism>
<evidence type="ECO:0000313" key="2">
    <source>
        <dbReference type="EMBL" id="CAA9312064.1"/>
    </source>
</evidence>
<protein>
    <submittedName>
        <fullName evidence="2">Uncharacterized protein</fullName>
    </submittedName>
</protein>
<reference evidence="2" key="1">
    <citation type="submission" date="2020-02" db="EMBL/GenBank/DDBJ databases">
        <authorList>
            <person name="Meier V. D."/>
        </authorList>
    </citation>
    <scope>NUCLEOTIDE SEQUENCE</scope>
    <source>
        <strain evidence="2">AVDCRST_MAG11</strain>
    </source>
</reference>
<dbReference type="EMBL" id="CADCTU010000348">
    <property type="protein sequence ID" value="CAA9312064.1"/>
    <property type="molecule type" value="Genomic_DNA"/>
</dbReference>
<feature type="compositionally biased region" description="Basic residues" evidence="1">
    <location>
        <begin position="1"/>
        <end position="19"/>
    </location>
</feature>
<accession>A0A6J4KPY3</accession>
<evidence type="ECO:0000256" key="1">
    <source>
        <dbReference type="SAM" id="MobiDB-lite"/>
    </source>
</evidence>
<feature type="compositionally biased region" description="Low complexity" evidence="1">
    <location>
        <begin position="55"/>
        <end position="66"/>
    </location>
</feature>
<feature type="non-terminal residue" evidence="2">
    <location>
        <position position="85"/>
    </location>
</feature>
<name>A0A6J4KPY3_9BACT</name>
<proteinExistence type="predicted"/>
<feature type="region of interest" description="Disordered" evidence="1">
    <location>
        <begin position="1"/>
        <end position="85"/>
    </location>
</feature>
<dbReference type="AlphaFoldDB" id="A0A6J4KPY3"/>
<gene>
    <name evidence="2" type="ORF">AVDCRST_MAG11-1564</name>
</gene>